<accession>A0A375J8G7</accession>
<proteinExistence type="predicted"/>
<dbReference type="EMBL" id="OVTA01000039">
    <property type="protein sequence ID" value="SPS00243.1"/>
    <property type="molecule type" value="Genomic_DNA"/>
</dbReference>
<dbReference type="Proteomes" id="UP000256805">
    <property type="component" value="Unassembled WGS sequence"/>
</dbReference>
<evidence type="ECO:0000313" key="2">
    <source>
        <dbReference type="Proteomes" id="UP000256805"/>
    </source>
</evidence>
<sequence length="38" mass="4046">MASGQEMSRQAECISNMHTHHATLNFLALDGTPTLGSS</sequence>
<protein>
    <submittedName>
        <fullName evidence="1">Uncharacterized protein</fullName>
    </submittedName>
</protein>
<organism evidence="1 2">
    <name type="scientific">Cupriavidus taiwanensis</name>
    <dbReference type="NCBI Taxonomy" id="164546"/>
    <lineage>
        <taxon>Bacteria</taxon>
        <taxon>Pseudomonadati</taxon>
        <taxon>Pseudomonadota</taxon>
        <taxon>Betaproteobacteria</taxon>
        <taxon>Burkholderiales</taxon>
        <taxon>Burkholderiaceae</taxon>
        <taxon>Cupriavidus</taxon>
    </lineage>
</organism>
<dbReference type="AlphaFoldDB" id="A0A375J8G7"/>
<evidence type="ECO:0000313" key="1">
    <source>
        <dbReference type="EMBL" id="SPS00243.1"/>
    </source>
</evidence>
<name>A0A375J8G7_9BURK</name>
<reference evidence="1 2" key="1">
    <citation type="submission" date="2018-01" db="EMBL/GenBank/DDBJ databases">
        <authorList>
            <person name="Gaut B.S."/>
            <person name="Morton B.R."/>
            <person name="Clegg M.T."/>
            <person name="Duvall M.R."/>
        </authorList>
    </citation>
    <scope>NUCLEOTIDE SEQUENCE [LARGE SCALE GENOMIC DNA]</scope>
    <source>
        <strain evidence="1">Cupriavidus taiwanensis cmp 52</strain>
    </source>
</reference>
<gene>
    <name evidence="1" type="ORF">CBM2634_B160129</name>
</gene>